<feature type="binding site" evidence="4">
    <location>
        <begin position="189"/>
        <end position="190"/>
    </location>
    <ligand>
        <name>5-phospho-alpha-D-ribose 1-diphosphate</name>
        <dbReference type="ChEBI" id="CHEBI:58017"/>
    </ligand>
</feature>
<dbReference type="GO" id="GO:0004048">
    <property type="term" value="F:anthranilate phosphoribosyltransferase activity"/>
    <property type="evidence" value="ECO:0007669"/>
    <property type="project" value="UniProtKB-UniRule"/>
</dbReference>
<comment type="similarity">
    <text evidence="4">Belongs to the anthranilate phosphoribosyltransferase family.</text>
</comment>
<keyword evidence="4" id="KW-0460">Magnesium</keyword>
<dbReference type="GO" id="GO:0005829">
    <property type="term" value="C:cytosol"/>
    <property type="evidence" value="ECO:0007669"/>
    <property type="project" value="TreeGrafter"/>
</dbReference>
<dbReference type="Pfam" id="PF00591">
    <property type="entry name" value="Glycos_transf_3"/>
    <property type="match status" value="1"/>
</dbReference>
<comment type="subunit">
    <text evidence="4">Homodimer.</text>
</comment>
<feature type="domain" description="Glycosyl transferase family 3 N-terminal" evidence="6">
    <location>
        <begin position="110"/>
        <end position="170"/>
    </location>
</feature>
<feature type="binding site" evidence="4">
    <location>
        <position position="186"/>
    </location>
    <ligand>
        <name>anthranilate</name>
        <dbReference type="ChEBI" id="CHEBI:16567"/>
        <label>1</label>
    </ligand>
</feature>
<dbReference type="AlphaFoldDB" id="A0A0D6PW20"/>
<dbReference type="SUPFAM" id="SSF47648">
    <property type="entry name" value="Nucleoside phosphorylase/phosphoribosyltransferase N-terminal domain"/>
    <property type="match status" value="1"/>
</dbReference>
<comment type="pathway">
    <text evidence="4">Amino-acid biosynthesis; L-tryptophan biosynthesis; L-tryptophan from chorismate: step 2/5.</text>
</comment>
<feature type="binding site" evidence="4">
    <location>
        <position position="194"/>
    </location>
    <ligand>
        <name>5-phospho-alpha-D-ribose 1-diphosphate</name>
        <dbReference type="ChEBI" id="CHEBI:58017"/>
    </ligand>
</feature>
<feature type="binding site" evidence="4">
    <location>
        <position position="336"/>
    </location>
    <ligand>
        <name>Mg(2+)</name>
        <dbReference type="ChEBI" id="CHEBI:18420"/>
        <label>2</label>
    </ligand>
</feature>
<protein>
    <recommendedName>
        <fullName evidence="4">Anthranilate phosphoribosyltransferase</fullName>
        <ecNumber evidence="4">2.4.2.18</ecNumber>
    </recommendedName>
</protein>
<dbReference type="InterPro" id="IPR005940">
    <property type="entry name" value="Anthranilate_Pribosyl_Tfrase"/>
</dbReference>
<keyword evidence="1 4" id="KW-0328">Glycosyltransferase</keyword>
<evidence type="ECO:0000256" key="3">
    <source>
        <dbReference type="ARBA" id="ARBA00022822"/>
    </source>
</evidence>
<dbReference type="HAMAP" id="MF_00211">
    <property type="entry name" value="TrpD"/>
    <property type="match status" value="1"/>
</dbReference>
<feature type="binding site" evidence="4">
    <location>
        <position position="336"/>
    </location>
    <ligand>
        <name>Mg(2+)</name>
        <dbReference type="ChEBI" id="CHEBI:18420"/>
        <label>1</label>
    </ligand>
</feature>
<comment type="cofactor">
    <cofactor evidence="4">
        <name>Mg(2+)</name>
        <dbReference type="ChEBI" id="CHEBI:18420"/>
    </cofactor>
    <text evidence="4">Binds 2 magnesium ions per monomer.</text>
</comment>
<evidence type="ECO:0000313" key="7">
    <source>
        <dbReference type="EMBL" id="GAN95532.1"/>
    </source>
</evidence>
<dbReference type="Gene3D" id="3.40.1030.10">
    <property type="entry name" value="Nucleoside phosphorylase/phosphoribosyltransferase catalytic domain"/>
    <property type="match status" value="1"/>
</dbReference>
<dbReference type="GO" id="GO:0000162">
    <property type="term" value="P:L-tryptophan biosynthetic process"/>
    <property type="evidence" value="ECO:0007669"/>
    <property type="project" value="UniProtKB-UniRule"/>
</dbReference>
<feature type="binding site" evidence="4">
    <location>
        <begin position="214"/>
        <end position="222"/>
    </location>
    <ligand>
        <name>5-phospho-alpha-D-ribose 1-diphosphate</name>
        <dbReference type="ChEBI" id="CHEBI:58017"/>
    </ligand>
</feature>
<evidence type="ECO:0000313" key="8">
    <source>
        <dbReference type="Proteomes" id="UP000032675"/>
    </source>
</evidence>
<comment type="caution">
    <text evidence="7">The sequence shown here is derived from an EMBL/GenBank/DDBJ whole genome shotgun (WGS) entry which is preliminary data.</text>
</comment>
<dbReference type="PANTHER" id="PTHR43285:SF2">
    <property type="entry name" value="ANTHRANILATE PHOSPHORIBOSYLTRANSFERASE"/>
    <property type="match status" value="1"/>
</dbReference>
<dbReference type="Gene3D" id="1.20.970.10">
    <property type="entry name" value="Transferase, Pyrimidine Nucleoside Phosphorylase, Chain C"/>
    <property type="match status" value="1"/>
</dbReference>
<dbReference type="UniPathway" id="UPA00035">
    <property type="reaction ID" value="UER00041"/>
</dbReference>
<name>A0A0D6PW20_KOMEU</name>
<dbReference type="Proteomes" id="UP000032675">
    <property type="component" value="Unassembled WGS sequence"/>
</dbReference>
<gene>
    <name evidence="4" type="primary">trpD</name>
    <name evidence="7" type="ORF">Geu3261_0029_013</name>
</gene>
<feature type="domain" description="Glycosyl transferase family 3" evidence="5">
    <location>
        <begin position="181"/>
        <end position="442"/>
    </location>
</feature>
<feature type="binding site" evidence="4">
    <location>
        <position position="335"/>
    </location>
    <ligand>
        <name>Mg(2+)</name>
        <dbReference type="ChEBI" id="CHEBI:18420"/>
        <label>2</label>
    </ligand>
</feature>
<dbReference type="PANTHER" id="PTHR43285">
    <property type="entry name" value="ANTHRANILATE PHOSPHORIBOSYLTRANSFERASE"/>
    <property type="match status" value="1"/>
</dbReference>
<dbReference type="InterPro" id="IPR000312">
    <property type="entry name" value="Glycosyl_Trfase_fam3"/>
</dbReference>
<keyword evidence="2 4" id="KW-0808">Transferase</keyword>
<comment type="function">
    <text evidence="4">Catalyzes the transfer of the phosphoribosyl group of 5-phosphorylribose-1-pyrophosphate (PRPP) to anthranilate to yield N-(5'-phosphoribosyl)-anthranilate (PRA).</text>
</comment>
<reference evidence="7 8" key="1">
    <citation type="submission" date="2012-11" db="EMBL/GenBank/DDBJ databases">
        <title>Whole genome sequence of Gluconacetobacter europaeus NBRC3261.</title>
        <authorList>
            <person name="Azuma Y."/>
            <person name="Higashiura N."/>
            <person name="Hirakawa H."/>
            <person name="Matsushita K."/>
        </authorList>
    </citation>
    <scope>NUCLEOTIDE SEQUENCE [LARGE SCALE GENOMIC DNA]</scope>
    <source>
        <strain evidence="7 8">NBRC 3261</strain>
    </source>
</reference>
<dbReference type="Pfam" id="PF02885">
    <property type="entry name" value="Glycos_trans_3N"/>
    <property type="match status" value="1"/>
</dbReference>
<organism evidence="7 8">
    <name type="scientific">Komagataeibacter europaeus NBRC 3261</name>
    <dbReference type="NCBI Taxonomy" id="1234669"/>
    <lineage>
        <taxon>Bacteria</taxon>
        <taxon>Pseudomonadati</taxon>
        <taxon>Pseudomonadota</taxon>
        <taxon>Alphaproteobacteria</taxon>
        <taxon>Acetobacterales</taxon>
        <taxon>Acetobacteraceae</taxon>
        <taxon>Komagataeibacter</taxon>
    </lineage>
</organism>
<dbReference type="InterPro" id="IPR035902">
    <property type="entry name" value="Nuc_phospho_transferase"/>
</dbReference>
<comment type="catalytic activity">
    <reaction evidence="4">
        <text>N-(5-phospho-beta-D-ribosyl)anthranilate + diphosphate = 5-phospho-alpha-D-ribose 1-diphosphate + anthranilate</text>
        <dbReference type="Rhea" id="RHEA:11768"/>
        <dbReference type="ChEBI" id="CHEBI:16567"/>
        <dbReference type="ChEBI" id="CHEBI:18277"/>
        <dbReference type="ChEBI" id="CHEBI:33019"/>
        <dbReference type="ChEBI" id="CHEBI:58017"/>
        <dbReference type="EC" id="2.4.2.18"/>
    </reaction>
</comment>
<evidence type="ECO:0000256" key="4">
    <source>
        <dbReference type="HAMAP-Rule" id="MF_00211"/>
    </source>
</evidence>
<evidence type="ECO:0000259" key="5">
    <source>
        <dbReference type="Pfam" id="PF00591"/>
    </source>
</evidence>
<proteinExistence type="inferred from homology"/>
<dbReference type="InterPro" id="IPR017459">
    <property type="entry name" value="Glycosyl_Trfase_fam3_N_dom"/>
</dbReference>
<keyword evidence="3 4" id="KW-0822">Tryptophan biosynthesis</keyword>
<evidence type="ECO:0000256" key="1">
    <source>
        <dbReference type="ARBA" id="ARBA00022676"/>
    </source>
</evidence>
<sequence length="464" mass="47497">MASSRDSASAASTMFRDLPGRVAGGEVVAPEQVRAALDAIKAGAMEEIPAIAFLTGLYIQGRILSDPVELEAELRNRAPAGGVRDNDAATAAGPGGNVPAVAAMTPEFREILDWMLAGRALDATMAQVAFDQIMDGRVPTGGLAAFLTALHMRGETVTELEAAVRAMRARMVAVPGMPPGAIDVCGTGGDGLGTLNVSTAVAFVLAALGAPVVKHGNRALSSRSGATDVLLELDVPLPVDHGHIGAMVAEHKLTFLAATNHHPAMRHVGAVRRALGFRTIFNLLGPLCNPAGVARQMVGVFSPDWLGPMVRTLQATGSARVWAICGDCGAGRYIDELTLAGPNHATILEDGQVMSLIVDAGQAGFDPAPISAIAGGAPAHNAAALRALAQGARGAYRDTVLLNAAVALHVAGRGDSIIRGGAIDYAALRANAGLAADALDKGAVAAVLEAVRNFRADMPNRVTG</sequence>
<dbReference type="NCBIfam" id="TIGR01245">
    <property type="entry name" value="trpD"/>
    <property type="match status" value="1"/>
</dbReference>
<keyword evidence="4" id="KW-0479">Metal-binding</keyword>
<dbReference type="GO" id="GO:0000287">
    <property type="term" value="F:magnesium ion binding"/>
    <property type="evidence" value="ECO:0007669"/>
    <property type="project" value="UniProtKB-UniRule"/>
</dbReference>
<feature type="binding site" evidence="4">
    <location>
        <position position="272"/>
    </location>
    <ligand>
        <name>anthranilate</name>
        <dbReference type="ChEBI" id="CHEBI:16567"/>
        <label>2</label>
    </ligand>
</feature>
<keyword evidence="4" id="KW-0057">Aromatic amino acid biosynthesis</keyword>
<evidence type="ECO:0000259" key="6">
    <source>
        <dbReference type="Pfam" id="PF02885"/>
    </source>
</evidence>
<feature type="binding site" evidence="4">
    <location>
        <position position="226"/>
    </location>
    <ligand>
        <name>5-phospho-alpha-D-ribose 1-diphosphate</name>
        <dbReference type="ChEBI" id="CHEBI:58017"/>
    </ligand>
</feature>
<feature type="binding site" evidence="4">
    <location>
        <position position="198"/>
    </location>
    <ligand>
        <name>Mg(2+)</name>
        <dbReference type="ChEBI" id="CHEBI:18420"/>
        <label>1</label>
    </ligand>
</feature>
<accession>A0A0D6PW20</accession>
<dbReference type="EMBL" id="BANI01000029">
    <property type="protein sequence ID" value="GAN95532.1"/>
    <property type="molecule type" value="Genomic_DNA"/>
</dbReference>
<feature type="binding site" evidence="4">
    <location>
        <begin position="196"/>
        <end position="199"/>
    </location>
    <ligand>
        <name>5-phospho-alpha-D-ribose 1-diphosphate</name>
        <dbReference type="ChEBI" id="CHEBI:58017"/>
    </ligand>
</feature>
<dbReference type="RefSeq" id="WP_052957765.1">
    <property type="nucleotide sequence ID" value="NZ_BANI01000029.1"/>
</dbReference>
<keyword evidence="4" id="KW-0028">Amino-acid biosynthesis</keyword>
<dbReference type="EC" id="2.4.2.18" evidence="4"/>
<feature type="binding site" evidence="4">
    <location>
        <position position="217"/>
    </location>
    <ligand>
        <name>anthranilate</name>
        <dbReference type="ChEBI" id="CHEBI:16567"/>
        <label>1</label>
    </ligand>
</feature>
<feature type="binding site" evidence="4">
    <location>
        <position position="186"/>
    </location>
    <ligand>
        <name>5-phospho-alpha-D-ribose 1-diphosphate</name>
        <dbReference type="ChEBI" id="CHEBI:58017"/>
    </ligand>
</feature>
<dbReference type="InterPro" id="IPR036320">
    <property type="entry name" value="Glycosyl_Trfase_fam3_N_dom_sf"/>
</dbReference>
<evidence type="ECO:0000256" key="2">
    <source>
        <dbReference type="ARBA" id="ARBA00022679"/>
    </source>
</evidence>
<dbReference type="SUPFAM" id="SSF52418">
    <property type="entry name" value="Nucleoside phosphorylase/phosphoribosyltransferase catalytic domain"/>
    <property type="match status" value="1"/>
</dbReference>
<comment type="caution">
    <text evidence="4">Lacks conserved residue(s) required for the propagation of feature annotation.</text>
</comment>